<comment type="caution">
    <text evidence="3">The sequence shown here is derived from an EMBL/GenBank/DDBJ whole genome shotgun (WGS) entry which is preliminary data.</text>
</comment>
<dbReference type="SUPFAM" id="SSF54523">
    <property type="entry name" value="Pili subunits"/>
    <property type="match status" value="1"/>
</dbReference>
<evidence type="ECO:0000256" key="1">
    <source>
        <dbReference type="SAM" id="Phobius"/>
    </source>
</evidence>
<gene>
    <name evidence="3" type="ORF">IAC10_14160</name>
</gene>
<evidence type="ECO:0000259" key="2">
    <source>
        <dbReference type="Pfam" id="PF20318"/>
    </source>
</evidence>
<evidence type="ECO:0000313" key="4">
    <source>
        <dbReference type="Proteomes" id="UP000823928"/>
    </source>
</evidence>
<dbReference type="Proteomes" id="UP000823928">
    <property type="component" value="Unassembled WGS sequence"/>
</dbReference>
<dbReference type="Pfam" id="PF07963">
    <property type="entry name" value="N_methyl"/>
    <property type="match status" value="1"/>
</dbReference>
<keyword evidence="1" id="KW-0472">Membrane</keyword>
<proteinExistence type="predicted"/>
<reference evidence="3" key="1">
    <citation type="submission" date="2020-10" db="EMBL/GenBank/DDBJ databases">
        <authorList>
            <person name="Gilroy R."/>
        </authorList>
    </citation>
    <scope>NUCLEOTIDE SEQUENCE</scope>
    <source>
        <strain evidence="3">6276</strain>
    </source>
</reference>
<organism evidence="3 4">
    <name type="scientific">Candidatus Scatousia excrementigallinarum</name>
    <dbReference type="NCBI Taxonomy" id="2840935"/>
    <lineage>
        <taxon>Bacteria</taxon>
        <taxon>Candidatus Scatousia</taxon>
    </lineage>
</organism>
<dbReference type="EMBL" id="DVIU01000288">
    <property type="protein sequence ID" value="HIS37745.1"/>
    <property type="molecule type" value="Genomic_DNA"/>
</dbReference>
<reference evidence="3" key="2">
    <citation type="journal article" date="2021" name="PeerJ">
        <title>Extensive microbial diversity within the chicken gut microbiome revealed by metagenomics and culture.</title>
        <authorList>
            <person name="Gilroy R."/>
            <person name="Ravi A."/>
            <person name="Getino M."/>
            <person name="Pursley I."/>
            <person name="Horton D.L."/>
            <person name="Alikhan N.F."/>
            <person name="Baker D."/>
            <person name="Gharbi K."/>
            <person name="Hall N."/>
            <person name="Watson M."/>
            <person name="Adriaenssens E.M."/>
            <person name="Foster-Nyarko E."/>
            <person name="Jarju S."/>
            <person name="Secka A."/>
            <person name="Antonio M."/>
            <person name="Oren A."/>
            <person name="Chaudhuri R.R."/>
            <person name="La Ragione R."/>
            <person name="Hildebrand F."/>
            <person name="Pallen M.J."/>
        </authorList>
    </citation>
    <scope>NUCLEOTIDE SEQUENCE</scope>
    <source>
        <strain evidence="3">6276</strain>
    </source>
</reference>
<protein>
    <submittedName>
        <fullName evidence="3">Prepilin-type N-terminal cleavage/methylation domain-containing protein</fullName>
    </submittedName>
</protein>
<keyword evidence="1" id="KW-1133">Transmembrane helix</keyword>
<dbReference type="AlphaFoldDB" id="A0A9D1JPZ4"/>
<dbReference type="NCBIfam" id="TIGR02532">
    <property type="entry name" value="IV_pilin_GFxxxE"/>
    <property type="match status" value="1"/>
</dbReference>
<feature type="domain" description="DUF6613" evidence="2">
    <location>
        <begin position="38"/>
        <end position="180"/>
    </location>
</feature>
<dbReference type="InterPro" id="IPR012902">
    <property type="entry name" value="N_methyl_site"/>
</dbReference>
<dbReference type="InterPro" id="IPR045584">
    <property type="entry name" value="Pilin-like"/>
</dbReference>
<dbReference type="Pfam" id="PF20318">
    <property type="entry name" value="DUF6613"/>
    <property type="match status" value="1"/>
</dbReference>
<dbReference type="InterPro" id="IPR046721">
    <property type="entry name" value="DUF6613"/>
</dbReference>
<evidence type="ECO:0000313" key="3">
    <source>
        <dbReference type="EMBL" id="HIS37745.1"/>
    </source>
</evidence>
<feature type="transmembrane region" description="Helical" evidence="1">
    <location>
        <begin position="12"/>
        <end position="36"/>
    </location>
</feature>
<accession>A0A9D1JPZ4</accession>
<sequence length="249" mass="27857">MAKEISGSRKRGFSLAETLITLGLIGMLATMTYQVLSTSIKDKTTTARLKKTYSSLQQALLRAVEENGPLESWGISMEPGYGGEKVLLHNIAKHLNTVKVCENGTGCYPNRTYKNLDGSSYVNWNILSDRSAVILADGTMVMFNTSSAKNYSDFGQIYVDINGAKPPNQVGLDFFYFYIFKNTLIPSGAPARFGTKFFIEHCLKDSGFACAAWVVYNGNLDYLYCSDLSWEAKHQCKYREKLLRYLFGL</sequence>
<name>A0A9D1JPZ4_9BACT</name>
<keyword evidence="1" id="KW-0812">Transmembrane</keyword>